<sequence length="242" mass="27031">MAKPYTLVALLDVLAYRNHLKADRSSGSEAFKVKLESALSVLSSINETEIAYQAISDTIIIAANPSTSISDFIGTIAEVQRAFLESGLLIRGGVAFEQHFKSGNLTYSHALAVAYELEQKQAIYPRVVVDKGVIEMLRSGSRFSEADIQRLQHECMICVQNGVYFINFAANHIDWCYEKAKLIFEDEYLTLEGREAELAKHRWLQDYLVIVSDRRLSSYMGGISVLTLLSQDPPTQATEIGE</sequence>
<reference evidence="1 2" key="1">
    <citation type="submission" date="2019-03" db="EMBL/GenBank/DDBJ databases">
        <title>Paraburkholderia sp. 7MH5, isolated from subtropical forest soil.</title>
        <authorList>
            <person name="Gao Z.-H."/>
            <person name="Qiu L.-H."/>
        </authorList>
    </citation>
    <scope>NUCLEOTIDE SEQUENCE [LARGE SCALE GENOMIC DNA]</scope>
    <source>
        <strain evidence="1 2">7MH5</strain>
    </source>
</reference>
<dbReference type="EMBL" id="CP038148">
    <property type="protein sequence ID" value="QBQ97272.1"/>
    <property type="molecule type" value="Genomic_DNA"/>
</dbReference>
<evidence type="ECO:0000313" key="1">
    <source>
        <dbReference type="EMBL" id="QBQ97272.1"/>
    </source>
</evidence>
<dbReference type="OrthoDB" id="9181325at2"/>
<evidence type="ECO:0000313" key="2">
    <source>
        <dbReference type="Proteomes" id="UP000295727"/>
    </source>
</evidence>
<accession>A0A4V1AYX3</accession>
<organism evidence="1 2">
    <name type="scientific">Paraburkholderia pallida</name>
    <dbReference type="NCBI Taxonomy" id="2547399"/>
    <lineage>
        <taxon>Bacteria</taxon>
        <taxon>Pseudomonadati</taxon>
        <taxon>Pseudomonadota</taxon>
        <taxon>Betaproteobacteria</taxon>
        <taxon>Burkholderiales</taxon>
        <taxon>Burkholderiaceae</taxon>
        <taxon>Paraburkholderia</taxon>
    </lineage>
</organism>
<dbReference type="KEGG" id="ppai:E1956_08845"/>
<keyword evidence="2" id="KW-1185">Reference proteome</keyword>
<dbReference type="AlphaFoldDB" id="A0A4V1AYX3"/>
<protein>
    <recommendedName>
        <fullName evidence="3">Guanylate cyclase domain-containing protein</fullName>
    </recommendedName>
</protein>
<dbReference type="RefSeq" id="WP_134748258.1">
    <property type="nucleotide sequence ID" value="NZ_CP038148.1"/>
</dbReference>
<evidence type="ECO:0008006" key="3">
    <source>
        <dbReference type="Google" id="ProtNLM"/>
    </source>
</evidence>
<name>A0A4V1AYX3_9BURK</name>
<proteinExistence type="predicted"/>
<dbReference type="Proteomes" id="UP000295727">
    <property type="component" value="Chromosome 1"/>
</dbReference>
<gene>
    <name evidence="1" type="ORF">E1956_08845</name>
</gene>